<dbReference type="EMBL" id="LR589630">
    <property type="protein sequence ID" value="VTP06769.1"/>
    <property type="molecule type" value="Genomic_DNA"/>
</dbReference>
<sequence>MSPSASAVAPARTGLVQASGISKHYAGVAALDDVSVTLEPGKIHALVGENGAGKSTLSKILSGFETSDAGTITLDGRPINPKNPTHAAALGIGIVHQELSVIGSISVAENVLVNAEPSRWGVIDRRALAQQATAYLRRVGLDIDPRRQAGELSIAEQQLIEIARILAQDAKVVFFDEPTSSLPQNDSVRLLGLLRELRDDGAAVVLISHDLPEVLEYADTVSVLRDGRHIVTAPAAEFTEDSLIKHMIGRNLESMYHRNDESAAAPQTPILKVSGISAPGVKSATLYVSPGEILGIGGLVGSGRTELLAAIFGASTITGGTMSLDGRPHRPTHPRDALDAGIALVPEDRKNQGLHLGLPISTNIELASLAAMSTGPWLRRRKGAEIVDRFFKELRIKAASAAMPVGALSGGNQQKVALAKVLATRPRVLLLDEPTRGIDVGAKAEVHRLIRTLADEGLAIIMVSSVLPELIGASDRIVVMRAGRTVGEVTRADASEEAIMRLAFQGAVSDD</sequence>
<dbReference type="Gene3D" id="3.40.50.300">
    <property type="entry name" value="P-loop containing nucleotide triphosphate hydrolases"/>
    <property type="match status" value="2"/>
</dbReference>
<dbReference type="KEGG" id="msh:LI98_20685"/>
<accession>A0A653FB83</accession>
<evidence type="ECO:0000256" key="2">
    <source>
        <dbReference type="ARBA" id="ARBA00022475"/>
    </source>
</evidence>
<keyword evidence="8" id="KW-0472">Membrane</keyword>
<gene>
    <name evidence="9" type="primary">rbsA_3</name>
    <name evidence="9" type="ORF">BIN_B_01083</name>
</gene>
<name>A0A653FB83_MYCSM</name>
<dbReference type="PROSITE" id="PS50893">
    <property type="entry name" value="ABC_TRANSPORTER_2"/>
    <property type="match status" value="2"/>
</dbReference>
<dbReference type="PANTHER" id="PTHR43790:SF3">
    <property type="entry name" value="D-ALLOSE IMPORT ATP-BINDING PROTEIN ALSA-RELATED"/>
    <property type="match status" value="1"/>
</dbReference>
<keyword evidence="4" id="KW-0677">Repeat</keyword>
<dbReference type="GO" id="GO:0016887">
    <property type="term" value="F:ATP hydrolysis activity"/>
    <property type="evidence" value="ECO:0007669"/>
    <property type="project" value="InterPro"/>
</dbReference>
<keyword evidence="1" id="KW-0813">Transport</keyword>
<evidence type="ECO:0000256" key="4">
    <source>
        <dbReference type="ARBA" id="ARBA00022737"/>
    </source>
</evidence>
<dbReference type="InterPro" id="IPR003593">
    <property type="entry name" value="AAA+_ATPase"/>
</dbReference>
<keyword evidence="5" id="KW-0547">Nucleotide-binding</keyword>
<dbReference type="InterPro" id="IPR027417">
    <property type="entry name" value="P-loop_NTPase"/>
</dbReference>
<dbReference type="PROSITE" id="PS00211">
    <property type="entry name" value="ABC_TRANSPORTER_1"/>
    <property type="match status" value="1"/>
</dbReference>
<keyword evidence="7" id="KW-1278">Translocase</keyword>
<dbReference type="PANTHER" id="PTHR43790">
    <property type="entry name" value="CARBOHYDRATE TRANSPORT ATP-BINDING PROTEIN MG119-RELATED"/>
    <property type="match status" value="1"/>
</dbReference>
<dbReference type="GO" id="GO:0005524">
    <property type="term" value="F:ATP binding"/>
    <property type="evidence" value="ECO:0007669"/>
    <property type="project" value="UniProtKB-KW"/>
</dbReference>
<keyword evidence="3" id="KW-0762">Sugar transport</keyword>
<evidence type="ECO:0000256" key="6">
    <source>
        <dbReference type="ARBA" id="ARBA00022840"/>
    </source>
</evidence>
<evidence type="ECO:0000256" key="1">
    <source>
        <dbReference type="ARBA" id="ARBA00022448"/>
    </source>
</evidence>
<keyword evidence="2" id="KW-1003">Cell membrane</keyword>
<dbReference type="RefSeq" id="WP_011729613.1">
    <property type="nucleotide sequence ID" value="NZ_CP009495.1"/>
</dbReference>
<reference evidence="9" key="1">
    <citation type="submission" date="2019-05" db="EMBL/GenBank/DDBJ databases">
        <authorList>
            <person name="Naeem R."/>
            <person name="Antony C."/>
            <person name="Guan Q."/>
        </authorList>
    </citation>
    <scope>NUCLEOTIDE SEQUENCE</scope>
    <source>
        <strain evidence="9">1</strain>
    </source>
</reference>
<dbReference type="InterPro" id="IPR050107">
    <property type="entry name" value="ABC_carbohydrate_import_ATPase"/>
</dbReference>
<evidence type="ECO:0000256" key="8">
    <source>
        <dbReference type="ARBA" id="ARBA00023136"/>
    </source>
</evidence>
<dbReference type="SUPFAM" id="SSF52540">
    <property type="entry name" value="P-loop containing nucleoside triphosphate hydrolases"/>
    <property type="match status" value="2"/>
</dbReference>
<dbReference type="GeneID" id="93458890"/>
<organism evidence="9">
    <name type="scientific">Mycolicibacterium smegmatis</name>
    <name type="common">Mycobacterium smegmatis</name>
    <dbReference type="NCBI Taxonomy" id="1772"/>
    <lineage>
        <taxon>Bacteria</taxon>
        <taxon>Bacillati</taxon>
        <taxon>Actinomycetota</taxon>
        <taxon>Actinomycetes</taxon>
        <taxon>Mycobacteriales</taxon>
        <taxon>Mycobacteriaceae</taxon>
        <taxon>Mycolicibacterium</taxon>
    </lineage>
</organism>
<dbReference type="CDD" id="cd03215">
    <property type="entry name" value="ABC_Carb_Monos_II"/>
    <property type="match status" value="1"/>
</dbReference>
<proteinExistence type="predicted"/>
<dbReference type="InterPro" id="IPR017871">
    <property type="entry name" value="ABC_transporter-like_CS"/>
</dbReference>
<dbReference type="InterPro" id="IPR003439">
    <property type="entry name" value="ABC_transporter-like_ATP-bd"/>
</dbReference>
<keyword evidence="6 9" id="KW-0067">ATP-binding</keyword>
<dbReference type="CDD" id="cd03216">
    <property type="entry name" value="ABC_Carb_Monos_I"/>
    <property type="match status" value="1"/>
</dbReference>
<evidence type="ECO:0000256" key="3">
    <source>
        <dbReference type="ARBA" id="ARBA00022597"/>
    </source>
</evidence>
<dbReference type="OMA" id="HKMNEIF"/>
<dbReference type="SMART" id="SM00382">
    <property type="entry name" value="AAA"/>
    <property type="match status" value="2"/>
</dbReference>
<dbReference type="AlphaFoldDB" id="A0A653FB83"/>
<dbReference type="Pfam" id="PF00005">
    <property type="entry name" value="ABC_tran"/>
    <property type="match status" value="2"/>
</dbReference>
<dbReference type="KEGG" id="msn:LI99_20680"/>
<evidence type="ECO:0000256" key="5">
    <source>
        <dbReference type="ARBA" id="ARBA00022741"/>
    </source>
</evidence>
<protein>
    <submittedName>
        <fullName evidence="9">Ribose import ATP-binding protein RbsA</fullName>
    </submittedName>
</protein>
<evidence type="ECO:0000313" key="9">
    <source>
        <dbReference type="EMBL" id="VTP06769.1"/>
    </source>
</evidence>
<evidence type="ECO:0000256" key="7">
    <source>
        <dbReference type="ARBA" id="ARBA00022967"/>
    </source>
</evidence>